<evidence type="ECO:0000313" key="9">
    <source>
        <dbReference type="EMBL" id="OGM30116.1"/>
    </source>
</evidence>
<feature type="domain" description="RecJ OB" evidence="8">
    <location>
        <begin position="394"/>
        <end position="500"/>
    </location>
</feature>
<evidence type="ECO:0000259" key="6">
    <source>
        <dbReference type="Pfam" id="PF01368"/>
    </source>
</evidence>
<comment type="similarity">
    <text evidence="1">Belongs to the RecJ family.</text>
</comment>
<dbReference type="Proteomes" id="UP000177263">
    <property type="component" value="Unassembled WGS sequence"/>
</dbReference>
<gene>
    <name evidence="9" type="ORF">A2801_03900</name>
</gene>
<dbReference type="GO" id="GO:0008409">
    <property type="term" value="F:5'-3' exonuclease activity"/>
    <property type="evidence" value="ECO:0007669"/>
    <property type="project" value="InterPro"/>
</dbReference>
<keyword evidence="4" id="KW-0378">Hydrolase</keyword>
<evidence type="ECO:0000256" key="4">
    <source>
        <dbReference type="ARBA" id="ARBA00022801"/>
    </source>
</evidence>
<dbReference type="InterPro" id="IPR051673">
    <property type="entry name" value="SSDNA_exonuclease_RecJ"/>
</dbReference>
<dbReference type="InterPro" id="IPR003156">
    <property type="entry name" value="DHHA1_dom"/>
</dbReference>
<dbReference type="GO" id="GO:0006310">
    <property type="term" value="P:DNA recombination"/>
    <property type="evidence" value="ECO:0007669"/>
    <property type="project" value="InterPro"/>
</dbReference>
<dbReference type="Gene3D" id="3.90.1640.30">
    <property type="match status" value="1"/>
</dbReference>
<comment type="caution">
    <text evidence="9">The sequence shown here is derived from an EMBL/GenBank/DDBJ whole genome shotgun (WGS) entry which is preliminary data.</text>
</comment>
<evidence type="ECO:0000256" key="5">
    <source>
        <dbReference type="ARBA" id="ARBA00022839"/>
    </source>
</evidence>
<dbReference type="InterPro" id="IPR038763">
    <property type="entry name" value="DHH_sf"/>
</dbReference>
<dbReference type="InterPro" id="IPR001667">
    <property type="entry name" value="DDH_dom"/>
</dbReference>
<dbReference type="GO" id="GO:0006281">
    <property type="term" value="P:DNA repair"/>
    <property type="evidence" value="ECO:0007669"/>
    <property type="project" value="InterPro"/>
</dbReference>
<dbReference type="InterPro" id="IPR004610">
    <property type="entry name" value="RecJ"/>
</dbReference>
<feature type="domain" description="DDH" evidence="6">
    <location>
        <begin position="42"/>
        <end position="159"/>
    </location>
</feature>
<evidence type="ECO:0000256" key="2">
    <source>
        <dbReference type="ARBA" id="ARBA00019841"/>
    </source>
</evidence>
<dbReference type="EMBL" id="MGGM01000004">
    <property type="protein sequence ID" value="OGM30116.1"/>
    <property type="molecule type" value="Genomic_DNA"/>
</dbReference>
<dbReference type="Gene3D" id="2.40.50.460">
    <property type="match status" value="1"/>
</dbReference>
<dbReference type="Pfam" id="PF17768">
    <property type="entry name" value="RecJ_OB"/>
    <property type="match status" value="1"/>
</dbReference>
<proteinExistence type="inferred from homology"/>
<organism evidence="9 10">
    <name type="scientific">Candidatus Woesebacteria bacterium RIFCSPHIGHO2_01_FULL_41_10</name>
    <dbReference type="NCBI Taxonomy" id="1802500"/>
    <lineage>
        <taxon>Bacteria</taxon>
        <taxon>Candidatus Woeseibacteriota</taxon>
    </lineage>
</organism>
<dbReference type="AlphaFoldDB" id="A0A1F7YS27"/>
<dbReference type="InterPro" id="IPR041122">
    <property type="entry name" value="RecJ_OB"/>
</dbReference>
<dbReference type="STRING" id="1802500.A2801_03900"/>
<dbReference type="PANTHER" id="PTHR30255">
    <property type="entry name" value="SINGLE-STRANDED-DNA-SPECIFIC EXONUCLEASE RECJ"/>
    <property type="match status" value="1"/>
</dbReference>
<dbReference type="PANTHER" id="PTHR30255:SF2">
    <property type="entry name" value="SINGLE-STRANDED-DNA-SPECIFIC EXONUCLEASE RECJ"/>
    <property type="match status" value="1"/>
</dbReference>
<evidence type="ECO:0000259" key="7">
    <source>
        <dbReference type="Pfam" id="PF02272"/>
    </source>
</evidence>
<dbReference type="Pfam" id="PF01368">
    <property type="entry name" value="DHH"/>
    <property type="match status" value="1"/>
</dbReference>
<dbReference type="SUPFAM" id="SSF64182">
    <property type="entry name" value="DHH phosphoesterases"/>
    <property type="match status" value="1"/>
</dbReference>
<evidence type="ECO:0000256" key="3">
    <source>
        <dbReference type="ARBA" id="ARBA00022722"/>
    </source>
</evidence>
<evidence type="ECO:0000256" key="1">
    <source>
        <dbReference type="ARBA" id="ARBA00005915"/>
    </source>
</evidence>
<keyword evidence="3" id="KW-0540">Nuclease</keyword>
<reference evidence="9 10" key="1">
    <citation type="journal article" date="2016" name="Nat. Commun.">
        <title>Thousands of microbial genomes shed light on interconnected biogeochemical processes in an aquifer system.</title>
        <authorList>
            <person name="Anantharaman K."/>
            <person name="Brown C.T."/>
            <person name="Hug L.A."/>
            <person name="Sharon I."/>
            <person name="Castelle C.J."/>
            <person name="Probst A.J."/>
            <person name="Thomas B.C."/>
            <person name="Singh A."/>
            <person name="Wilkins M.J."/>
            <person name="Karaoz U."/>
            <person name="Brodie E.L."/>
            <person name="Williams K.H."/>
            <person name="Hubbard S.S."/>
            <person name="Banfield J.F."/>
        </authorList>
    </citation>
    <scope>NUCLEOTIDE SEQUENCE [LARGE SCALE GENOMIC DNA]</scope>
</reference>
<dbReference type="GO" id="GO:0003676">
    <property type="term" value="F:nucleic acid binding"/>
    <property type="evidence" value="ECO:0007669"/>
    <property type="project" value="InterPro"/>
</dbReference>
<sequence>MNLFLKPPSPASLTINNIGILQKSLTKSLDLIYEAKKNDTGVLIYGDYDVDGICATAIMWEALHRFGIRAYPYIPNRFTDGYGLRAERAIKLATKQNAGLVITVDNGISSAKEVEKIKQAGLHVLITDHHREHEVSPSADSVFHTTEVCGAAIAWFLAREFDDNADISLAAIASITDQMKLVGPTRSIVTEGLDELNHSERPGILALRETINTDKRIGVYEIGYLIGPRINAAGRLEDGIEALRMLCTTDITRASALANKLNVINLQRQNMVDGAVKKAIGQVSKEKIIVIDDDYHEGIIGLIAGKLVEEFYRPAIVISTLSKQILKGSARSVEGFSILNAIAGQKVILENFGGHTMAAGFSLLTRNLDQFKEGIKEFADKYSKDIDSEPTMGVDMKLDFSQIKDELVEALSLFEPTGIGNPKPTFVIERLSLFDAKTVGKDMSHLKMRLGNSTSQLDAIGFGMGEYLPMIRNKKDLSCLATLEVNEWNGKKNIQLVVKDIAI</sequence>
<dbReference type="Pfam" id="PF02272">
    <property type="entry name" value="DHHA1"/>
    <property type="match status" value="1"/>
</dbReference>
<protein>
    <recommendedName>
        <fullName evidence="2">Single-stranded-DNA-specific exonuclease RecJ</fullName>
    </recommendedName>
</protein>
<keyword evidence="5 9" id="KW-0269">Exonuclease</keyword>
<dbReference type="NCBIfam" id="TIGR00644">
    <property type="entry name" value="recJ"/>
    <property type="match status" value="1"/>
</dbReference>
<name>A0A1F7YS27_9BACT</name>
<evidence type="ECO:0000259" key="8">
    <source>
        <dbReference type="Pfam" id="PF17768"/>
    </source>
</evidence>
<feature type="domain" description="DHHA1" evidence="7">
    <location>
        <begin position="289"/>
        <end position="379"/>
    </location>
</feature>
<accession>A0A1F7YS27</accession>
<evidence type="ECO:0000313" key="10">
    <source>
        <dbReference type="Proteomes" id="UP000177263"/>
    </source>
</evidence>